<dbReference type="GeneID" id="76205630"/>
<sequence>MRVRLVEHEFLDNPRMSLAVEEAIFRLMLLGKSPPTLWFWRHRNAVIIGKFQIAEEEVNMDVVQQYNVQIAKRDTGGGAVYQDLGNLIYSVIIPDIYGVSNDVIRMYEAMIKPVLLAFKMLGIRAESPGLNDVEINDRKVLGSAAGLREGFVLFHATMLISSNLDMLARVLKVPKTKLQDKGITQVSHRVGNVYDLTGKDMDDVKYALLRGYSEYLGFEYYRDELTERELRLAEYLYYNKYNRPEWVFGREFISVEIPRELLE</sequence>
<evidence type="ECO:0000313" key="3">
    <source>
        <dbReference type="EMBL" id="GGI79820.1"/>
    </source>
</evidence>
<dbReference type="OrthoDB" id="43646at2157"/>
<dbReference type="Proteomes" id="UP000657075">
    <property type="component" value="Unassembled WGS sequence"/>
</dbReference>
<reference evidence="2" key="4">
    <citation type="journal article" date="2023" name="Microbiol. Resour. Announc.">
        <title>Complete Genome Sequence of Vulcanisaeta souniana Strain IC-059, a Hyperthermophilic Archaeon Isolated from Hot Spring Water in Japan.</title>
        <authorList>
            <person name="Kato S."/>
            <person name="Itoh T."/>
            <person name="Wu L."/>
            <person name="Ma J."/>
            <person name="Ohkuma M."/>
        </authorList>
    </citation>
    <scope>NUCLEOTIDE SEQUENCE</scope>
    <source>
        <strain evidence="2">JCM 11219</strain>
    </source>
</reference>
<dbReference type="Pfam" id="PF21948">
    <property type="entry name" value="LplA-B_cat"/>
    <property type="match status" value="1"/>
</dbReference>
<dbReference type="CDD" id="cd16443">
    <property type="entry name" value="LplA"/>
    <property type="match status" value="1"/>
</dbReference>
<dbReference type="PANTHER" id="PTHR43679">
    <property type="entry name" value="OCTANOYLTRANSFERASE LIPM-RELATED"/>
    <property type="match status" value="1"/>
</dbReference>
<organism evidence="3 4">
    <name type="scientific">Vulcanisaeta souniana JCM 11219</name>
    <dbReference type="NCBI Taxonomy" id="1293586"/>
    <lineage>
        <taxon>Archaea</taxon>
        <taxon>Thermoproteota</taxon>
        <taxon>Thermoprotei</taxon>
        <taxon>Thermoproteales</taxon>
        <taxon>Thermoproteaceae</taxon>
        <taxon>Vulcanisaeta</taxon>
    </lineage>
</organism>
<dbReference type="EMBL" id="BMNM01000006">
    <property type="protein sequence ID" value="GGI79820.1"/>
    <property type="molecule type" value="Genomic_DNA"/>
</dbReference>
<reference evidence="3" key="1">
    <citation type="journal article" date="2014" name="Int. J. Syst. Evol. Microbiol.">
        <title>Complete genome sequence of Corynebacterium casei LMG S-19264T (=DSM 44701T), isolated from a smear-ripened cheese.</title>
        <authorList>
            <consortium name="US DOE Joint Genome Institute (JGI-PGF)"/>
            <person name="Walter F."/>
            <person name="Albersmeier A."/>
            <person name="Kalinowski J."/>
            <person name="Ruckert C."/>
        </authorList>
    </citation>
    <scope>NUCLEOTIDE SEQUENCE</scope>
    <source>
        <strain evidence="3">JCM 11219</strain>
    </source>
</reference>
<feature type="domain" description="BPL/LPL catalytic" evidence="1">
    <location>
        <begin position="31"/>
        <end position="220"/>
    </location>
</feature>
<evidence type="ECO:0000313" key="5">
    <source>
        <dbReference type="Proteomes" id="UP001060771"/>
    </source>
</evidence>
<dbReference type="PANTHER" id="PTHR43679:SF2">
    <property type="entry name" value="OCTANOYL-[GCVH]:PROTEIN N-OCTANOYLTRANSFERASE"/>
    <property type="match status" value="1"/>
</dbReference>
<dbReference type="Proteomes" id="UP001060771">
    <property type="component" value="Chromosome"/>
</dbReference>
<accession>A0A830E8G9</accession>
<dbReference type="Gene3D" id="3.30.930.10">
    <property type="entry name" value="Bira Bifunctional Protein, Domain 2"/>
    <property type="match status" value="1"/>
</dbReference>
<dbReference type="InterPro" id="IPR045864">
    <property type="entry name" value="aa-tRNA-synth_II/BPL/LPL"/>
</dbReference>
<evidence type="ECO:0000259" key="1">
    <source>
        <dbReference type="PROSITE" id="PS51733"/>
    </source>
</evidence>
<dbReference type="InterPro" id="IPR004143">
    <property type="entry name" value="BPL_LPL_catalytic"/>
</dbReference>
<dbReference type="RefSeq" id="WP_188603464.1">
    <property type="nucleotide sequence ID" value="NZ_AP026830.1"/>
</dbReference>
<dbReference type="PROSITE" id="PS51733">
    <property type="entry name" value="BPL_LPL_CATALYTIC"/>
    <property type="match status" value="1"/>
</dbReference>
<dbReference type="EMBL" id="AP026830">
    <property type="protein sequence ID" value="BDR90986.1"/>
    <property type="molecule type" value="Genomic_DNA"/>
</dbReference>
<evidence type="ECO:0000313" key="2">
    <source>
        <dbReference type="EMBL" id="BDR90986.1"/>
    </source>
</evidence>
<gene>
    <name evidence="3" type="ORF">GCM10007112_15950</name>
    <name evidence="2" type="ORF">Vsou_00790</name>
</gene>
<dbReference type="InterPro" id="IPR050664">
    <property type="entry name" value="Octanoyltrans_LipM/LipL"/>
</dbReference>
<proteinExistence type="predicted"/>
<evidence type="ECO:0000313" key="4">
    <source>
        <dbReference type="Proteomes" id="UP000657075"/>
    </source>
</evidence>
<protein>
    <recommendedName>
        <fullName evidence="1">BPL/LPL catalytic domain-containing protein</fullName>
    </recommendedName>
</protein>
<dbReference type="SUPFAM" id="SSF55681">
    <property type="entry name" value="Class II aaRS and biotin synthetases"/>
    <property type="match status" value="1"/>
</dbReference>
<dbReference type="AlphaFoldDB" id="A0A830E8G9"/>
<reference evidence="3" key="2">
    <citation type="submission" date="2020-09" db="EMBL/GenBank/DDBJ databases">
        <authorList>
            <person name="Sun Q."/>
            <person name="Ohkuma M."/>
        </authorList>
    </citation>
    <scope>NUCLEOTIDE SEQUENCE</scope>
    <source>
        <strain evidence="3">JCM 11219</strain>
    </source>
</reference>
<reference evidence="5" key="3">
    <citation type="submission" date="2022-09" db="EMBL/GenBank/DDBJ databases">
        <title>Complete genome sequence of Vulcanisaeta souniana.</title>
        <authorList>
            <person name="Kato S."/>
            <person name="Itoh T."/>
            <person name="Ohkuma M."/>
        </authorList>
    </citation>
    <scope>NUCLEOTIDE SEQUENCE [LARGE SCALE GENOMIC DNA]</scope>
    <source>
        <strain evidence="5">JCM 11219</strain>
    </source>
</reference>
<keyword evidence="5" id="KW-1185">Reference proteome</keyword>
<name>A0A830E8G9_9CREN</name>